<dbReference type="Pfam" id="PF01535">
    <property type="entry name" value="PPR"/>
    <property type="match status" value="3"/>
</dbReference>
<dbReference type="STRING" id="109895.A0A507EGU4"/>
<dbReference type="AlphaFoldDB" id="A0A507EGU4"/>
<dbReference type="EMBL" id="QEAQ01000001">
    <property type="protein sequence ID" value="TPX62992.1"/>
    <property type="molecule type" value="Genomic_DNA"/>
</dbReference>
<evidence type="ECO:0000313" key="5">
    <source>
        <dbReference type="Proteomes" id="UP000318582"/>
    </source>
</evidence>
<evidence type="ECO:0000256" key="1">
    <source>
        <dbReference type="ARBA" id="ARBA00022737"/>
    </source>
</evidence>
<gene>
    <name evidence="4" type="ORF">PhCBS80983_g00153</name>
</gene>
<dbReference type="PROSITE" id="PS51375">
    <property type="entry name" value="PPR"/>
    <property type="match status" value="2"/>
</dbReference>
<feature type="repeat" description="PPR" evidence="2">
    <location>
        <begin position="286"/>
        <end position="320"/>
    </location>
</feature>
<dbReference type="InterPro" id="IPR002885">
    <property type="entry name" value="PPR_rpt"/>
</dbReference>
<feature type="region of interest" description="Disordered" evidence="3">
    <location>
        <begin position="41"/>
        <end position="89"/>
    </location>
</feature>
<organism evidence="4 5">
    <name type="scientific">Powellomyces hirtus</name>
    <dbReference type="NCBI Taxonomy" id="109895"/>
    <lineage>
        <taxon>Eukaryota</taxon>
        <taxon>Fungi</taxon>
        <taxon>Fungi incertae sedis</taxon>
        <taxon>Chytridiomycota</taxon>
        <taxon>Chytridiomycota incertae sedis</taxon>
        <taxon>Chytridiomycetes</taxon>
        <taxon>Spizellomycetales</taxon>
        <taxon>Powellomycetaceae</taxon>
        <taxon>Powellomyces</taxon>
    </lineage>
</organism>
<sequence>MSSHKPIKQSQAFICRRCTIARHAAAAPRRTFFSFSSFLPPKKVQSSKSPQRAIAEPNGASLGTSRTPPTESHSLGPKREPFSKLSNADEQELYDDLTERFLERLRSTDGNSHDAWEDYSKLVANTLENVNLSSVAHHRLFKMLQNTPAHAGEESKAVAMSTIVHNLASSARMVEYERLMELYDKQNDPAKIHALIAEMRRNGKQPTLQAYNHLIAVYVRNNDMSAATNTYEKLRNSDVWGIGPKDTLQPNVTTYSLLIRGHLNNQHYGLADHLFSEMRAFGFVPSVSIYNGLMLGLVRRGRNAAAIRLFNDMKSSETVQPNLPSYRLCMAAYANSHKNDAVRKLLDDMLTAASTLVPRPDYAIWKMAIRAYVMAGDLTGALALFARMKDAASLHERGAEGHLGGVVKPGADIFDTLIDLCCKKGDLGLAQELFAEAFSAGMTVQSSTWNELISKLSTTSNWGAALGIFQQSKTKPAVLRADTLAIFAHACLAANELDMAISVVRAAVSTRPSSPAVIGIMEELMEAILAADRIPDALSFLDFVRKYALHINADPLSRLYLPILKAYVKGNKGWDAIVGLYDDFTRIHGHSSTLLANELIRTACVVPSNPVSAIVALIESGINPSVAGWVDVVDAFLDARQVAHLRELDEALSDCTEQTARVGHVILDMVLDRLERPAAAESVQAAHLSMPDRTTSVWAGFAQQDAEQILALIARRSSLST</sequence>
<dbReference type="InterPro" id="IPR011990">
    <property type="entry name" value="TPR-like_helical_dom_sf"/>
</dbReference>
<dbReference type="Pfam" id="PF13812">
    <property type="entry name" value="PPR_3"/>
    <property type="match status" value="1"/>
</dbReference>
<dbReference type="Gene3D" id="1.25.40.10">
    <property type="entry name" value="Tetratricopeptide repeat domain"/>
    <property type="match status" value="3"/>
</dbReference>
<reference evidence="4 5" key="1">
    <citation type="journal article" date="2019" name="Sci. Rep.">
        <title>Comparative genomics of chytrid fungi reveal insights into the obligate biotrophic and pathogenic lifestyle of Synchytrium endobioticum.</title>
        <authorList>
            <person name="van de Vossenberg B.T.L.H."/>
            <person name="Warris S."/>
            <person name="Nguyen H.D.T."/>
            <person name="van Gent-Pelzer M.P.E."/>
            <person name="Joly D.L."/>
            <person name="van de Geest H.C."/>
            <person name="Bonants P.J.M."/>
            <person name="Smith D.S."/>
            <person name="Levesque C.A."/>
            <person name="van der Lee T.A.J."/>
        </authorList>
    </citation>
    <scope>NUCLEOTIDE SEQUENCE [LARGE SCALE GENOMIC DNA]</scope>
    <source>
        <strain evidence="4 5">CBS 809.83</strain>
    </source>
</reference>
<comment type="caution">
    <text evidence="4">The sequence shown here is derived from an EMBL/GenBank/DDBJ whole genome shotgun (WGS) entry which is preliminary data.</text>
</comment>
<proteinExistence type="predicted"/>
<keyword evidence="1" id="KW-0677">Repeat</keyword>
<dbReference type="PANTHER" id="PTHR47936:SF1">
    <property type="entry name" value="PENTATRICOPEPTIDE REPEAT-CONTAINING PROTEIN GUN1, CHLOROPLASTIC"/>
    <property type="match status" value="1"/>
</dbReference>
<dbReference type="Pfam" id="PF13041">
    <property type="entry name" value="PPR_2"/>
    <property type="match status" value="1"/>
</dbReference>
<evidence type="ECO:0000256" key="3">
    <source>
        <dbReference type="SAM" id="MobiDB-lite"/>
    </source>
</evidence>
<name>A0A507EGU4_9FUNG</name>
<protein>
    <recommendedName>
        <fullName evidence="6">Pentacotripeptide-repeat region of PRORP domain-containing protein</fullName>
    </recommendedName>
</protein>
<evidence type="ECO:0000313" key="4">
    <source>
        <dbReference type="EMBL" id="TPX62992.1"/>
    </source>
</evidence>
<feature type="repeat" description="PPR" evidence="2">
    <location>
        <begin position="251"/>
        <end position="285"/>
    </location>
</feature>
<dbReference type="PANTHER" id="PTHR47936">
    <property type="entry name" value="PPR_LONG DOMAIN-CONTAINING PROTEIN"/>
    <property type="match status" value="1"/>
</dbReference>
<keyword evidence="5" id="KW-1185">Reference proteome</keyword>
<evidence type="ECO:0008006" key="6">
    <source>
        <dbReference type="Google" id="ProtNLM"/>
    </source>
</evidence>
<feature type="compositionally biased region" description="Polar residues" evidence="3">
    <location>
        <begin position="61"/>
        <end position="73"/>
    </location>
</feature>
<evidence type="ECO:0000256" key="2">
    <source>
        <dbReference type="PROSITE-ProRule" id="PRU00708"/>
    </source>
</evidence>
<accession>A0A507EGU4</accession>
<dbReference type="GO" id="GO:0031930">
    <property type="term" value="P:mitochondria-nucleus signaling pathway"/>
    <property type="evidence" value="ECO:0007669"/>
    <property type="project" value="TreeGrafter"/>
</dbReference>
<dbReference type="NCBIfam" id="TIGR00756">
    <property type="entry name" value="PPR"/>
    <property type="match status" value="1"/>
</dbReference>
<dbReference type="Proteomes" id="UP000318582">
    <property type="component" value="Unassembled WGS sequence"/>
</dbReference>